<dbReference type="AlphaFoldDB" id="D7LAG4"/>
<keyword evidence="1" id="KW-0812">Transmembrane</keyword>
<reference evidence="3" key="1">
    <citation type="journal article" date="2011" name="Nat. Genet.">
        <title>The Arabidopsis lyrata genome sequence and the basis of rapid genome size change.</title>
        <authorList>
            <person name="Hu T.T."/>
            <person name="Pattyn P."/>
            <person name="Bakker E.G."/>
            <person name="Cao J."/>
            <person name="Cheng J.-F."/>
            <person name="Clark R.M."/>
            <person name="Fahlgren N."/>
            <person name="Fawcett J.A."/>
            <person name="Grimwood J."/>
            <person name="Gundlach H."/>
            <person name="Haberer G."/>
            <person name="Hollister J.D."/>
            <person name="Ossowski S."/>
            <person name="Ottilar R.P."/>
            <person name="Salamov A.A."/>
            <person name="Schneeberger K."/>
            <person name="Spannagl M."/>
            <person name="Wang X."/>
            <person name="Yang L."/>
            <person name="Nasrallah M.E."/>
            <person name="Bergelson J."/>
            <person name="Carrington J.C."/>
            <person name="Gaut B.S."/>
            <person name="Schmutz J."/>
            <person name="Mayer K.F.X."/>
            <person name="Van de Peer Y."/>
            <person name="Grigoriev I.V."/>
            <person name="Nordborg M."/>
            <person name="Weigel D."/>
            <person name="Guo Y.-L."/>
        </authorList>
    </citation>
    <scope>NUCLEOTIDE SEQUENCE [LARGE SCALE GENOMIC DNA]</scope>
    <source>
        <strain evidence="3">cv. MN47</strain>
    </source>
</reference>
<proteinExistence type="predicted"/>
<dbReference type="Gramene" id="Al_scaffold_0003_74">
    <property type="protein sequence ID" value="Al_scaffold_0003_74"/>
    <property type="gene ID" value="Al_scaffold_0003_74"/>
</dbReference>
<sequence length="156" mass="17518">MSFIIAIVELMDLICTKLNELYKRKSVFLQIQGMSFYMAAVIFLMVSCFGVSMETLDRKKNGLSFVKLIKLSSKGSSRQMINKVIGKHKRVPIKSPGNEDVLPIPPKIANRAPKYMVDRVCVETVKSSTGQESCTIAIPANIRHQPNIDASTQWRI</sequence>
<gene>
    <name evidence="2" type="ORF">ARALYDRAFT_670877</name>
</gene>
<protein>
    <submittedName>
        <fullName evidence="2">Predicted protein</fullName>
    </submittedName>
</protein>
<organism evidence="3">
    <name type="scientific">Arabidopsis lyrata subsp. lyrata</name>
    <name type="common">Lyre-leaved rock-cress</name>
    <dbReference type="NCBI Taxonomy" id="81972"/>
    <lineage>
        <taxon>Eukaryota</taxon>
        <taxon>Viridiplantae</taxon>
        <taxon>Streptophyta</taxon>
        <taxon>Embryophyta</taxon>
        <taxon>Tracheophyta</taxon>
        <taxon>Spermatophyta</taxon>
        <taxon>Magnoliopsida</taxon>
        <taxon>eudicotyledons</taxon>
        <taxon>Gunneridae</taxon>
        <taxon>Pentapetalae</taxon>
        <taxon>rosids</taxon>
        <taxon>malvids</taxon>
        <taxon>Brassicales</taxon>
        <taxon>Brassicaceae</taxon>
        <taxon>Camelineae</taxon>
        <taxon>Arabidopsis</taxon>
    </lineage>
</organism>
<dbReference type="EMBL" id="GL348715">
    <property type="protein sequence ID" value="EFH60541.1"/>
    <property type="molecule type" value="Genomic_DNA"/>
</dbReference>
<evidence type="ECO:0000256" key="1">
    <source>
        <dbReference type="SAM" id="Phobius"/>
    </source>
</evidence>
<dbReference type="HOGENOM" id="CLU_1689113_0_0_1"/>
<dbReference type="Proteomes" id="UP000008694">
    <property type="component" value="Unassembled WGS sequence"/>
</dbReference>
<accession>D7LAG4</accession>
<name>D7LAG4_ARALL</name>
<evidence type="ECO:0000313" key="3">
    <source>
        <dbReference type="Proteomes" id="UP000008694"/>
    </source>
</evidence>
<keyword evidence="1" id="KW-1133">Transmembrane helix</keyword>
<feature type="transmembrane region" description="Helical" evidence="1">
    <location>
        <begin position="27"/>
        <end position="51"/>
    </location>
</feature>
<evidence type="ECO:0000313" key="2">
    <source>
        <dbReference type="EMBL" id="EFH60541.1"/>
    </source>
</evidence>
<keyword evidence="3" id="KW-1185">Reference proteome</keyword>
<keyword evidence="1" id="KW-0472">Membrane</keyword>